<evidence type="ECO:0000256" key="1">
    <source>
        <dbReference type="ARBA" id="ARBA00004123"/>
    </source>
</evidence>
<dbReference type="Pfam" id="PF01191">
    <property type="entry name" value="RNA_pol_Rpb5_C"/>
    <property type="match status" value="1"/>
</dbReference>
<evidence type="ECO:0000259" key="7">
    <source>
        <dbReference type="Pfam" id="PF03871"/>
    </source>
</evidence>
<dbReference type="SUPFAM" id="SSF55287">
    <property type="entry name" value="RPB5-like RNA polymerase subunit"/>
    <property type="match status" value="1"/>
</dbReference>
<dbReference type="Gene3D" id="3.90.940.20">
    <property type="entry name" value="RPB5-like RNA polymerase subunit"/>
    <property type="match status" value="1"/>
</dbReference>
<keyword evidence="3" id="KW-0539">Nucleus</keyword>
<dbReference type="Gene3D" id="3.40.1340.10">
    <property type="entry name" value="RNA polymerase, Rpb5, N-terminal domain"/>
    <property type="match status" value="1"/>
</dbReference>
<comment type="similarity">
    <text evidence="4">Belongs to the archaeal Rpo5/eukaryotic RPB5 RNA polymerase subunit family.</text>
</comment>
<dbReference type="InterPro" id="IPR005571">
    <property type="entry name" value="RNA_pol_Rpb5_N"/>
</dbReference>
<evidence type="ECO:0000259" key="6">
    <source>
        <dbReference type="Pfam" id="PF01191"/>
    </source>
</evidence>
<feature type="domain" description="RNA polymerase subunit H/Rpb5 C-terminal" evidence="6">
    <location>
        <begin position="198"/>
        <end position="270"/>
    </location>
</feature>
<reference evidence="8 9" key="1">
    <citation type="journal article" date="2020" name="G3 (Bethesda)">
        <title>Improved Reference Genome for Cyclotella cryptica CCMP332, a Model for Cell Wall Morphogenesis, Salinity Adaptation, and Lipid Production in Diatoms (Bacillariophyta).</title>
        <authorList>
            <person name="Roberts W.R."/>
            <person name="Downey K.M."/>
            <person name="Ruck E.C."/>
            <person name="Traller J.C."/>
            <person name="Alverson A.J."/>
        </authorList>
    </citation>
    <scope>NUCLEOTIDE SEQUENCE [LARGE SCALE GENOMIC DNA]</scope>
    <source>
        <strain evidence="8 9">CCMP332</strain>
    </source>
</reference>
<organism evidence="8 9">
    <name type="scientific">Cyclotella cryptica</name>
    <dbReference type="NCBI Taxonomy" id="29204"/>
    <lineage>
        <taxon>Eukaryota</taxon>
        <taxon>Sar</taxon>
        <taxon>Stramenopiles</taxon>
        <taxon>Ochrophyta</taxon>
        <taxon>Bacillariophyta</taxon>
        <taxon>Coscinodiscophyceae</taxon>
        <taxon>Thalassiosirophycidae</taxon>
        <taxon>Stephanodiscales</taxon>
        <taxon>Stephanodiscaceae</taxon>
        <taxon>Cyclotella</taxon>
    </lineage>
</organism>
<dbReference type="FunFam" id="3.40.1340.10:FF:000001">
    <property type="entry name" value="DNA-directed RNA polymerases I, II, and III subunit RPABC1"/>
    <property type="match status" value="1"/>
</dbReference>
<dbReference type="InterPro" id="IPR035913">
    <property type="entry name" value="RPB5-like_sf"/>
</dbReference>
<sequence>MAFNEATHSTGQYHKVKCRSSQQQQLPPICLRSLSTPARPPATHPHAIMEVEQPLAAKTTAVDRGAGSLNPEASRLFRVYKTVSALLSKRGYMVSREMREMTPASFTQKFGEYPSREGLTILVEKADDENNQLFVFFPEDEKVGVKPIKILTDRMKDENVSNAILVLRGDITPFAKQAVLEMSDSFRIEHFKEAELLVDITEHTLVPEHQVLSQNEKQELLKRYRLRETQLPRIQPNDPVARYYGMRRGQVVKIIRPSETAGRYVTYRICM</sequence>
<keyword evidence="2" id="KW-0804">Transcription</keyword>
<dbReference type="AlphaFoldDB" id="A0ABD3PSQ4"/>
<feature type="compositionally biased region" description="Polar residues" evidence="5">
    <location>
        <begin position="1"/>
        <end position="12"/>
    </location>
</feature>
<feature type="region of interest" description="Disordered" evidence="5">
    <location>
        <begin position="1"/>
        <end position="20"/>
    </location>
</feature>
<dbReference type="NCBIfam" id="NF007129">
    <property type="entry name" value="PRK09570.1"/>
    <property type="match status" value="1"/>
</dbReference>
<dbReference type="FunFam" id="3.90.940.20:FF:000001">
    <property type="entry name" value="DNA-directed RNA polymerases I, II, and III subunit RPABC1"/>
    <property type="match status" value="1"/>
</dbReference>
<keyword evidence="9" id="KW-1185">Reference proteome</keyword>
<evidence type="ECO:0000313" key="8">
    <source>
        <dbReference type="EMBL" id="KAL3790877.1"/>
    </source>
</evidence>
<comment type="caution">
    <text evidence="8">The sequence shown here is derived from an EMBL/GenBank/DDBJ whole genome shotgun (WGS) entry which is preliminary data.</text>
</comment>
<dbReference type="PANTHER" id="PTHR10535">
    <property type="entry name" value="DNA-DIRECTED RNA POLYMERASES I, II, AND III SUBUNIT RPABC1"/>
    <property type="match status" value="1"/>
</dbReference>
<protein>
    <submittedName>
        <fullName evidence="8">Uncharacterized protein</fullName>
    </submittedName>
</protein>
<dbReference type="SUPFAM" id="SSF53036">
    <property type="entry name" value="Eukaryotic RPB5 N-terminal domain"/>
    <property type="match status" value="1"/>
</dbReference>
<evidence type="ECO:0000256" key="3">
    <source>
        <dbReference type="ARBA" id="ARBA00023242"/>
    </source>
</evidence>
<dbReference type="Proteomes" id="UP001516023">
    <property type="component" value="Unassembled WGS sequence"/>
</dbReference>
<evidence type="ECO:0000313" key="9">
    <source>
        <dbReference type="Proteomes" id="UP001516023"/>
    </source>
</evidence>
<feature type="domain" description="RNA polymerase Rpb5 N-terminal" evidence="7">
    <location>
        <begin position="72"/>
        <end position="155"/>
    </location>
</feature>
<evidence type="ECO:0000256" key="2">
    <source>
        <dbReference type="ARBA" id="ARBA00023163"/>
    </source>
</evidence>
<dbReference type="EMBL" id="JABMIG020000121">
    <property type="protein sequence ID" value="KAL3790877.1"/>
    <property type="molecule type" value="Genomic_DNA"/>
</dbReference>
<comment type="subcellular location">
    <subcellularLocation>
        <location evidence="1">Nucleus</location>
    </subcellularLocation>
</comment>
<name>A0ABD3PSQ4_9STRA</name>
<dbReference type="PANTHER" id="PTHR10535:SF0">
    <property type="entry name" value="DNA-DIRECTED RNA POLYMERASES I, II, AND III SUBUNIT RPABC1"/>
    <property type="match status" value="1"/>
</dbReference>
<dbReference type="GO" id="GO:0005634">
    <property type="term" value="C:nucleus"/>
    <property type="evidence" value="ECO:0007669"/>
    <property type="project" value="UniProtKB-SubCell"/>
</dbReference>
<proteinExistence type="inferred from homology"/>
<accession>A0ABD3PSQ4</accession>
<evidence type="ECO:0000256" key="4">
    <source>
        <dbReference type="ARBA" id="ARBA00025765"/>
    </source>
</evidence>
<dbReference type="InterPro" id="IPR014381">
    <property type="entry name" value="Arch_Rpo5/euc_Rpb5"/>
</dbReference>
<dbReference type="Pfam" id="PF03871">
    <property type="entry name" value="RNA_pol_Rpb5_N"/>
    <property type="match status" value="1"/>
</dbReference>
<dbReference type="InterPro" id="IPR036710">
    <property type="entry name" value="RNA_pol_Rpb5_N_sf"/>
</dbReference>
<gene>
    <name evidence="8" type="ORF">HJC23_004507</name>
</gene>
<dbReference type="HAMAP" id="MF_00025">
    <property type="entry name" value="RNApol_Rpo5_RPB5"/>
    <property type="match status" value="1"/>
</dbReference>
<evidence type="ECO:0000256" key="5">
    <source>
        <dbReference type="SAM" id="MobiDB-lite"/>
    </source>
</evidence>
<dbReference type="InterPro" id="IPR000783">
    <property type="entry name" value="RNA_pol_subH/Rpb5_C"/>
</dbReference>